<dbReference type="PANTHER" id="PTHR31635">
    <property type="entry name" value="REVERSE TRANSCRIPTASE DOMAIN-CONTAINING PROTEIN-RELATED"/>
    <property type="match status" value="1"/>
</dbReference>
<sequence>MHKVISESQMAFVGGRQIMDSFIISEEIINMWKREKEGNVVVKLDFEKAYDNVEHGFLDASMENMGFGERWRGWIRECISTPLLSVLVNGSHTTQFGMERGLRQGDPLSLFFIQYRGGRAQPNVP</sequence>
<accession>A0AAE0B813</accession>
<dbReference type="EMBL" id="JANJYJ010000001">
    <property type="protein sequence ID" value="KAK3231063.1"/>
    <property type="molecule type" value="Genomic_DNA"/>
</dbReference>
<protein>
    <recommendedName>
        <fullName evidence="1">Reverse transcriptase domain-containing protein</fullName>
    </recommendedName>
</protein>
<dbReference type="Proteomes" id="UP001281410">
    <property type="component" value="Unassembled WGS sequence"/>
</dbReference>
<evidence type="ECO:0000313" key="3">
    <source>
        <dbReference type="Proteomes" id="UP001281410"/>
    </source>
</evidence>
<comment type="caution">
    <text evidence="2">The sequence shown here is derived from an EMBL/GenBank/DDBJ whole genome shotgun (WGS) entry which is preliminary data.</text>
</comment>
<name>A0AAE0B813_9ROSI</name>
<evidence type="ECO:0000313" key="2">
    <source>
        <dbReference type="EMBL" id="KAK3231063.1"/>
    </source>
</evidence>
<dbReference type="InterPro" id="IPR043502">
    <property type="entry name" value="DNA/RNA_pol_sf"/>
</dbReference>
<dbReference type="Pfam" id="PF00078">
    <property type="entry name" value="RVT_1"/>
    <property type="match status" value="1"/>
</dbReference>
<dbReference type="PANTHER" id="PTHR31635:SF196">
    <property type="entry name" value="REVERSE TRANSCRIPTASE DOMAIN-CONTAINING PROTEIN-RELATED"/>
    <property type="match status" value="1"/>
</dbReference>
<feature type="domain" description="Reverse transcriptase" evidence="1">
    <location>
        <begin position="3"/>
        <end position="112"/>
    </location>
</feature>
<dbReference type="InterPro" id="IPR000477">
    <property type="entry name" value="RT_dom"/>
</dbReference>
<dbReference type="AlphaFoldDB" id="A0AAE0B813"/>
<organism evidence="2 3">
    <name type="scientific">Dipteronia sinensis</name>
    <dbReference type="NCBI Taxonomy" id="43782"/>
    <lineage>
        <taxon>Eukaryota</taxon>
        <taxon>Viridiplantae</taxon>
        <taxon>Streptophyta</taxon>
        <taxon>Embryophyta</taxon>
        <taxon>Tracheophyta</taxon>
        <taxon>Spermatophyta</taxon>
        <taxon>Magnoliopsida</taxon>
        <taxon>eudicotyledons</taxon>
        <taxon>Gunneridae</taxon>
        <taxon>Pentapetalae</taxon>
        <taxon>rosids</taxon>
        <taxon>malvids</taxon>
        <taxon>Sapindales</taxon>
        <taxon>Sapindaceae</taxon>
        <taxon>Hippocastanoideae</taxon>
        <taxon>Acereae</taxon>
        <taxon>Dipteronia</taxon>
    </lineage>
</organism>
<dbReference type="SUPFAM" id="SSF56672">
    <property type="entry name" value="DNA/RNA polymerases"/>
    <property type="match status" value="1"/>
</dbReference>
<reference evidence="2" key="1">
    <citation type="journal article" date="2023" name="Plant J.">
        <title>Genome sequences and population genomics provide insights into the demographic history, inbreeding, and mutation load of two 'living fossil' tree species of Dipteronia.</title>
        <authorList>
            <person name="Feng Y."/>
            <person name="Comes H.P."/>
            <person name="Chen J."/>
            <person name="Zhu S."/>
            <person name="Lu R."/>
            <person name="Zhang X."/>
            <person name="Li P."/>
            <person name="Qiu J."/>
            <person name="Olsen K.M."/>
            <person name="Qiu Y."/>
        </authorList>
    </citation>
    <scope>NUCLEOTIDE SEQUENCE</scope>
    <source>
        <strain evidence="2">NBL</strain>
    </source>
</reference>
<proteinExistence type="predicted"/>
<evidence type="ECO:0000259" key="1">
    <source>
        <dbReference type="Pfam" id="PF00078"/>
    </source>
</evidence>
<gene>
    <name evidence="2" type="ORF">Dsin_002944</name>
</gene>
<keyword evidence="3" id="KW-1185">Reference proteome</keyword>